<keyword evidence="2" id="KW-0479">Metal-binding</keyword>
<reference evidence="5 6" key="1">
    <citation type="submission" date="2015-07" db="EMBL/GenBank/DDBJ databases">
        <title>Genome sequence of Levilinea saccharolytica DSM 16555.</title>
        <authorList>
            <person name="Hemp J."/>
            <person name="Ward L.M."/>
            <person name="Pace L.A."/>
            <person name="Fischer W.W."/>
        </authorList>
    </citation>
    <scope>NUCLEOTIDE SEQUENCE [LARGE SCALE GENOMIC DNA]</scope>
    <source>
        <strain evidence="5 6">KIBI-1</strain>
    </source>
</reference>
<dbReference type="RefSeq" id="WP_062418459.1">
    <property type="nucleotide sequence ID" value="NZ_DF967974.1"/>
</dbReference>
<keyword evidence="1" id="KW-0645">Protease</keyword>
<dbReference type="NCBIfam" id="NF006579">
    <property type="entry name" value="PRK09104.1"/>
    <property type="match status" value="1"/>
</dbReference>
<evidence type="ECO:0000256" key="3">
    <source>
        <dbReference type="ARBA" id="ARBA00022801"/>
    </source>
</evidence>
<dbReference type="PATRIC" id="fig|229921.5.peg.2148"/>
<dbReference type="STRING" id="229921.ADN01_06300"/>
<evidence type="ECO:0000256" key="1">
    <source>
        <dbReference type="ARBA" id="ARBA00022670"/>
    </source>
</evidence>
<name>A0A0P6Y7W3_9CHLR</name>
<dbReference type="PANTHER" id="PTHR43270:SF12">
    <property type="entry name" value="SUCCINYL-DIAMINOPIMELATE DESUCCINYLASE"/>
    <property type="match status" value="1"/>
</dbReference>
<evidence type="ECO:0000313" key="5">
    <source>
        <dbReference type="EMBL" id="KPL84989.1"/>
    </source>
</evidence>
<dbReference type="GO" id="GO:0008233">
    <property type="term" value="F:peptidase activity"/>
    <property type="evidence" value="ECO:0007669"/>
    <property type="project" value="UniProtKB-KW"/>
</dbReference>
<dbReference type="InterPro" id="IPR011650">
    <property type="entry name" value="Peptidase_M20_dimer"/>
</dbReference>
<comment type="caution">
    <text evidence="5">The sequence shown here is derived from an EMBL/GenBank/DDBJ whole genome shotgun (WGS) entry which is preliminary data.</text>
</comment>
<proteinExistence type="predicted"/>
<evidence type="ECO:0000259" key="4">
    <source>
        <dbReference type="Pfam" id="PF07687"/>
    </source>
</evidence>
<dbReference type="InterPro" id="IPR002933">
    <property type="entry name" value="Peptidase_M20"/>
</dbReference>
<organism evidence="5 6">
    <name type="scientific">Levilinea saccharolytica</name>
    <dbReference type="NCBI Taxonomy" id="229921"/>
    <lineage>
        <taxon>Bacteria</taxon>
        <taxon>Bacillati</taxon>
        <taxon>Chloroflexota</taxon>
        <taxon>Anaerolineae</taxon>
        <taxon>Anaerolineales</taxon>
        <taxon>Anaerolineaceae</taxon>
        <taxon>Levilinea</taxon>
    </lineage>
</organism>
<accession>A0A0P6Y7W3</accession>
<dbReference type="Proteomes" id="UP000050501">
    <property type="component" value="Unassembled WGS sequence"/>
</dbReference>
<dbReference type="EMBL" id="LGCM01000027">
    <property type="protein sequence ID" value="KPL84989.1"/>
    <property type="molecule type" value="Genomic_DNA"/>
</dbReference>
<dbReference type="Gene3D" id="3.30.70.360">
    <property type="match status" value="1"/>
</dbReference>
<feature type="domain" description="Peptidase M20 dimerisation" evidence="4">
    <location>
        <begin position="197"/>
        <end position="356"/>
    </location>
</feature>
<evidence type="ECO:0000256" key="2">
    <source>
        <dbReference type="ARBA" id="ARBA00022723"/>
    </source>
</evidence>
<dbReference type="Pfam" id="PF07687">
    <property type="entry name" value="M20_dimer"/>
    <property type="match status" value="1"/>
</dbReference>
<sequence length="459" mass="50810">MPNHRAAALDFLNAQEHVALERLTQLCSIPSVSTDPDHAADMLKAADWIADQFKYIGLDHIQVFPTQRHPIVFGQYCADSIDAPTVLIYGHYDVQPAAPLELWHSDPFTPEIREDRLYARGASDMKGQVVAAIQAVEAVLKTNPLPVNIKFIIEGEEEIGSPSMPQFLREQKQILSSDVCLNPDAGMVSPTTPTISYGLRGLAYFELYVYGPDHDLHSGMFGGVVHNPAHALAELIAGMHDDQQRITLPGFYDSVRTLTPDEHHEFSRLPVSRESYLRQTGAPELWGESDFLPQERVGVRPTLDVNGMISGFTGAGSKTIIPSQAMAKISMRLVPDQQPAEVAQQLRQYLEERAPKTIRWELKDMQGAPASIADRNHPAAQALAKAMEQVWNVPPIYKREGGSIPVVGAMQDILGVESVLTGFGLPDDNIHSPNEKLHLPTWYSGMKALVHFFYNLVEA</sequence>
<dbReference type="NCBIfam" id="NF005914">
    <property type="entry name" value="PRK07907.1"/>
    <property type="match status" value="1"/>
</dbReference>
<dbReference type="GO" id="GO:0046872">
    <property type="term" value="F:metal ion binding"/>
    <property type="evidence" value="ECO:0007669"/>
    <property type="project" value="UniProtKB-KW"/>
</dbReference>
<dbReference type="SUPFAM" id="SSF53187">
    <property type="entry name" value="Zn-dependent exopeptidases"/>
    <property type="match status" value="1"/>
</dbReference>
<dbReference type="Pfam" id="PF01546">
    <property type="entry name" value="Peptidase_M20"/>
    <property type="match status" value="1"/>
</dbReference>
<keyword evidence="6" id="KW-1185">Reference proteome</keyword>
<keyword evidence="3" id="KW-0378">Hydrolase</keyword>
<evidence type="ECO:0000313" key="6">
    <source>
        <dbReference type="Proteomes" id="UP000050501"/>
    </source>
</evidence>
<protein>
    <recommendedName>
        <fullName evidence="4">Peptidase M20 dimerisation domain-containing protein</fullName>
    </recommendedName>
</protein>
<gene>
    <name evidence="5" type="ORF">ADN01_06300</name>
</gene>
<dbReference type="NCBIfam" id="NF006053">
    <property type="entry name" value="PRK08201.1"/>
    <property type="match status" value="1"/>
</dbReference>
<dbReference type="GO" id="GO:0006508">
    <property type="term" value="P:proteolysis"/>
    <property type="evidence" value="ECO:0007669"/>
    <property type="project" value="UniProtKB-KW"/>
</dbReference>
<dbReference type="Gene3D" id="3.40.630.10">
    <property type="entry name" value="Zn peptidases"/>
    <property type="match status" value="1"/>
</dbReference>
<dbReference type="AlphaFoldDB" id="A0A0P6Y7W3"/>
<dbReference type="PANTHER" id="PTHR43270">
    <property type="entry name" value="BETA-ALA-HIS DIPEPTIDASE"/>
    <property type="match status" value="1"/>
</dbReference>
<dbReference type="InterPro" id="IPR051458">
    <property type="entry name" value="Cyt/Met_Dipeptidase"/>
</dbReference>
<dbReference type="OrthoDB" id="9761532at2"/>